<keyword evidence="11" id="KW-1185">Reference proteome</keyword>
<evidence type="ECO:0000256" key="8">
    <source>
        <dbReference type="SAM" id="MobiDB-lite"/>
    </source>
</evidence>
<feature type="region of interest" description="Disordered" evidence="8">
    <location>
        <begin position="812"/>
        <end position="833"/>
    </location>
</feature>
<dbReference type="CDD" id="cd00067">
    <property type="entry name" value="GAL4"/>
    <property type="match status" value="1"/>
</dbReference>
<dbReference type="InterPro" id="IPR036864">
    <property type="entry name" value="Zn2-C6_fun-type_DNA-bd_sf"/>
</dbReference>
<feature type="compositionally biased region" description="Low complexity" evidence="8">
    <location>
        <begin position="762"/>
        <end position="777"/>
    </location>
</feature>
<sequence length="997" mass="107152">MDLDPRLRPGDGEAAGVSNSTPSPAGLVSSASLRGRDNADTPSSSTVGSGTPQYHHQLGAAAGAGAGIEEAGVAPGASSSSAAAASAAAAGGGAAAAAAAAGEGDAKKSRACEACRGLKVRCEPDAVEGEPCKRCRKAGRSCVVTAPTRKRQKKTDSRVSELEKKIDALTASLHARAGGGAGGVVVPGLMSSSNNPLVGQPHHPQPQHHQHPSPHHPHQPQARHQSDMSASGGGYPMFAASTGVGVGGGPGGTATGSARPWTGGGMEASPMTQSAQTPPTRTPQDDVSAFQPPIVMAGQKRKAHDREGPSGDDHKAMTPSTSWSGFSRPTEGDIVDRGLVTMEHATGLFNKYKEHMVRHLPAVVFPPSTTVMELRKTKPTLFLAIMAAATGENHSLQRVLQRELMQLFAEKVIVTGEKNLELVQALHVAVIWYWPPEHFEELKFYQLVHIAAVMAIDIGLGRKGGSRRGPPPFRRNPPPDPCSIECRRTWLTCFFLALNTSMSLHRPNLIRWTPFMTESLEILESSPDAAPTDKYFCHLVWTHRLAEEVGSQFSLDDPSTVVNITDARTQYALRALERDLDKYIASIPKNLMQHTLRLNFNVVNLYMHEMALHSDSTGDNWRPPFNTEALKDGIVNSEPLSAAHINALSACLTAIDGIFNTFLSMDVTSIRCLPVFNFMRVAYGVVILIKMYFSASSPGSEMGKVIHKDNMRVEYYLEALLDKFRATAADNKCRPAAKFLVVLAMLRSWFFKQGKGEGGGSAASDDGGASSSSSQQQRPYASQGTTQQQQQQQQQIQQQLQQQQQQQQQQIHQTHQAQHMQQQQQQQQHSRQPNVNTPLQLLSEVATTGRDGGTASRLFASLNGAHQHHPQPFFHDSVSSTTDSAPAPASVSNTNNTNPSSATMPPQQMPGPSPSSTDLDSAMAPAFPPWMSAAQPMLPADLDIVAGALPTNFDIEGLNLAASDLQDMYESGAKIVMNEPWFTDAFQGLPDPNLFPF</sequence>
<feature type="compositionally biased region" description="Basic and acidic residues" evidence="8">
    <location>
        <begin position="1"/>
        <end position="11"/>
    </location>
</feature>
<protein>
    <recommendedName>
        <fullName evidence="9">Zn(2)-C6 fungal-type domain-containing protein</fullName>
    </recommendedName>
</protein>
<feature type="compositionally biased region" description="Gly residues" evidence="8">
    <location>
        <begin position="244"/>
        <end position="254"/>
    </location>
</feature>
<dbReference type="PROSITE" id="PS00463">
    <property type="entry name" value="ZN2_CY6_FUNGAL_1"/>
    <property type="match status" value="1"/>
</dbReference>
<dbReference type="SUPFAM" id="SSF57701">
    <property type="entry name" value="Zn2/Cys6 DNA-binding domain"/>
    <property type="match status" value="1"/>
</dbReference>
<feature type="compositionally biased region" description="Polar residues" evidence="8">
    <location>
        <begin position="270"/>
        <end position="279"/>
    </location>
</feature>
<keyword evidence="5" id="KW-0238">DNA-binding</keyword>
<dbReference type="GO" id="GO:0000976">
    <property type="term" value="F:transcription cis-regulatory region binding"/>
    <property type="evidence" value="ECO:0007669"/>
    <property type="project" value="TreeGrafter"/>
</dbReference>
<accession>A0A2H2ZHW4</accession>
<keyword evidence="7" id="KW-0539">Nucleus</keyword>
<gene>
    <name evidence="10" type="ORF">A9Z42_0032310</name>
</gene>
<dbReference type="Gene3D" id="4.10.240.10">
    <property type="entry name" value="Zn(2)-C6 fungal-type DNA-binding domain"/>
    <property type="match status" value="1"/>
</dbReference>
<dbReference type="GO" id="GO:0001216">
    <property type="term" value="F:DNA-binding transcription activator activity"/>
    <property type="evidence" value="ECO:0007669"/>
    <property type="project" value="UniProtKB-ARBA"/>
</dbReference>
<feature type="compositionally biased region" description="Polar residues" evidence="8">
    <location>
        <begin position="318"/>
        <end position="327"/>
    </location>
</feature>
<evidence type="ECO:0000256" key="6">
    <source>
        <dbReference type="ARBA" id="ARBA00023163"/>
    </source>
</evidence>
<feature type="region of interest" description="Disordered" evidence="8">
    <location>
        <begin position="866"/>
        <end position="924"/>
    </location>
</feature>
<evidence type="ECO:0000256" key="3">
    <source>
        <dbReference type="ARBA" id="ARBA00022833"/>
    </source>
</evidence>
<feature type="compositionally biased region" description="Low complexity" evidence="8">
    <location>
        <begin position="876"/>
        <end position="906"/>
    </location>
</feature>
<reference evidence="10 11" key="1">
    <citation type="journal article" date="2015" name="Genome Announc.">
        <title>Genome sequence and annotation of Trichoderma parareesei, the ancestor of the cellulase producer Trichoderma reesei.</title>
        <authorList>
            <person name="Yang D."/>
            <person name="Pomraning K."/>
            <person name="Kopchinskiy A."/>
            <person name="Karimi Aghcheh R."/>
            <person name="Atanasova L."/>
            <person name="Chenthamara K."/>
            <person name="Baker S.E."/>
            <person name="Zhang R."/>
            <person name="Shen Q."/>
            <person name="Freitag M."/>
            <person name="Kubicek C.P."/>
            <person name="Druzhinina I.S."/>
        </authorList>
    </citation>
    <scope>NUCLEOTIDE SEQUENCE [LARGE SCALE GENOMIC DNA]</scope>
    <source>
        <strain evidence="10 11">CBS 125925</strain>
    </source>
</reference>
<comment type="caution">
    <text evidence="10">The sequence shown here is derived from an EMBL/GenBank/DDBJ whole genome shotgun (WGS) entry which is preliminary data.</text>
</comment>
<dbReference type="AlphaFoldDB" id="A0A2H2ZHW4"/>
<feature type="compositionally biased region" description="Low complexity" evidence="8">
    <location>
        <begin position="812"/>
        <end position="829"/>
    </location>
</feature>
<dbReference type="GO" id="GO:0000981">
    <property type="term" value="F:DNA-binding transcription factor activity, RNA polymerase II-specific"/>
    <property type="evidence" value="ECO:0007669"/>
    <property type="project" value="InterPro"/>
</dbReference>
<evidence type="ECO:0000313" key="11">
    <source>
        <dbReference type="Proteomes" id="UP000219286"/>
    </source>
</evidence>
<dbReference type="PROSITE" id="PS50048">
    <property type="entry name" value="ZN2_CY6_FUNGAL_2"/>
    <property type="match status" value="1"/>
</dbReference>
<dbReference type="EMBL" id="LFMI01000360">
    <property type="protein sequence ID" value="OTA02810.1"/>
    <property type="molecule type" value="Genomic_DNA"/>
</dbReference>
<feature type="region of interest" description="Disordered" evidence="8">
    <location>
        <begin position="1"/>
        <end position="62"/>
    </location>
</feature>
<dbReference type="FunFam" id="4.10.240.10:FF:000003">
    <property type="entry name" value="C6 transcription factor (Leu3)"/>
    <property type="match status" value="1"/>
</dbReference>
<dbReference type="GO" id="GO:0008270">
    <property type="term" value="F:zinc ion binding"/>
    <property type="evidence" value="ECO:0007669"/>
    <property type="project" value="InterPro"/>
</dbReference>
<dbReference type="PANTHER" id="PTHR31845:SF39">
    <property type="entry name" value="TRANSCRIPTION FACTOR PBCR-RELATED"/>
    <property type="match status" value="1"/>
</dbReference>
<keyword evidence="2" id="KW-0479">Metal-binding</keyword>
<feature type="compositionally biased region" description="Basic and acidic residues" evidence="8">
    <location>
        <begin position="304"/>
        <end position="316"/>
    </location>
</feature>
<feature type="compositionally biased region" description="Basic residues" evidence="8">
    <location>
        <begin position="205"/>
        <end position="218"/>
    </location>
</feature>
<evidence type="ECO:0000256" key="7">
    <source>
        <dbReference type="ARBA" id="ARBA00023242"/>
    </source>
</evidence>
<evidence type="ECO:0000256" key="5">
    <source>
        <dbReference type="ARBA" id="ARBA00023125"/>
    </source>
</evidence>
<dbReference type="InterPro" id="IPR001138">
    <property type="entry name" value="Zn2Cys6_DnaBD"/>
</dbReference>
<feature type="region of interest" description="Disordered" evidence="8">
    <location>
        <begin position="757"/>
        <end position="789"/>
    </location>
</feature>
<proteinExistence type="predicted"/>
<evidence type="ECO:0000259" key="9">
    <source>
        <dbReference type="PROSITE" id="PS50048"/>
    </source>
</evidence>
<feature type="compositionally biased region" description="Low complexity" evidence="8">
    <location>
        <begin position="41"/>
        <end position="52"/>
    </location>
</feature>
<evidence type="ECO:0000256" key="1">
    <source>
        <dbReference type="ARBA" id="ARBA00004123"/>
    </source>
</evidence>
<name>A0A2H2ZHW4_TRIPA</name>
<evidence type="ECO:0000313" key="10">
    <source>
        <dbReference type="EMBL" id="OTA02810.1"/>
    </source>
</evidence>
<keyword evidence="4" id="KW-0805">Transcription regulation</keyword>
<keyword evidence="3" id="KW-0862">Zinc</keyword>
<dbReference type="CDD" id="cd12148">
    <property type="entry name" value="fungal_TF_MHR"/>
    <property type="match status" value="1"/>
</dbReference>
<dbReference type="Proteomes" id="UP000219286">
    <property type="component" value="Unassembled WGS sequence"/>
</dbReference>
<feature type="domain" description="Zn(2)-C6 fungal-type" evidence="9">
    <location>
        <begin position="111"/>
        <end position="144"/>
    </location>
</feature>
<dbReference type="GO" id="GO:0005634">
    <property type="term" value="C:nucleus"/>
    <property type="evidence" value="ECO:0007669"/>
    <property type="project" value="UniProtKB-SubCell"/>
</dbReference>
<dbReference type="InterPro" id="IPR051089">
    <property type="entry name" value="prtT"/>
</dbReference>
<dbReference type="PANTHER" id="PTHR31845">
    <property type="entry name" value="FINGER DOMAIN PROTEIN, PUTATIVE-RELATED"/>
    <property type="match status" value="1"/>
</dbReference>
<dbReference type="SMART" id="SM00066">
    <property type="entry name" value="GAL4"/>
    <property type="match status" value="1"/>
</dbReference>
<feature type="region of interest" description="Disordered" evidence="8">
    <location>
        <begin position="184"/>
        <end position="329"/>
    </location>
</feature>
<comment type="subcellular location">
    <subcellularLocation>
        <location evidence="1">Nucleus</location>
    </subcellularLocation>
</comment>
<dbReference type="Pfam" id="PF00172">
    <property type="entry name" value="Zn_clus"/>
    <property type="match status" value="1"/>
</dbReference>
<evidence type="ECO:0000256" key="2">
    <source>
        <dbReference type="ARBA" id="ARBA00022723"/>
    </source>
</evidence>
<organism evidence="10 11">
    <name type="scientific">Trichoderma parareesei</name>
    <name type="common">Filamentous fungus</name>
    <dbReference type="NCBI Taxonomy" id="858221"/>
    <lineage>
        <taxon>Eukaryota</taxon>
        <taxon>Fungi</taxon>
        <taxon>Dikarya</taxon>
        <taxon>Ascomycota</taxon>
        <taxon>Pezizomycotina</taxon>
        <taxon>Sordariomycetes</taxon>
        <taxon>Hypocreomycetidae</taxon>
        <taxon>Hypocreales</taxon>
        <taxon>Hypocreaceae</taxon>
        <taxon>Trichoderma</taxon>
    </lineage>
</organism>
<evidence type="ECO:0000256" key="4">
    <source>
        <dbReference type="ARBA" id="ARBA00023015"/>
    </source>
</evidence>
<dbReference type="OrthoDB" id="8062037at2759"/>
<keyword evidence="6" id="KW-0804">Transcription</keyword>